<dbReference type="EMBL" id="GG749490">
    <property type="protein sequence ID" value="KMW68608.1"/>
    <property type="molecule type" value="Genomic_DNA"/>
</dbReference>
<accession>A0A0J9EQR1</accession>
<organism evidence="1">
    <name type="scientific">Ajellomyces dermatitidis (strain ATCC 18188 / CBS 674.68)</name>
    <name type="common">Blastomyces dermatitidis</name>
    <dbReference type="NCBI Taxonomy" id="653446"/>
    <lineage>
        <taxon>Eukaryota</taxon>
        <taxon>Fungi</taxon>
        <taxon>Dikarya</taxon>
        <taxon>Ascomycota</taxon>
        <taxon>Pezizomycotina</taxon>
        <taxon>Eurotiomycetes</taxon>
        <taxon>Eurotiomycetidae</taxon>
        <taxon>Onygenales</taxon>
        <taxon>Ajellomycetaceae</taxon>
        <taxon>Blastomyces</taxon>
    </lineage>
</organism>
<proteinExistence type="predicted"/>
<gene>
    <name evidence="1" type="ORF">BDDG_12916</name>
</gene>
<reference evidence="1" key="1">
    <citation type="submission" date="2010-03" db="EMBL/GenBank/DDBJ databases">
        <title>Annotation of Blastomyces dermatitidis strain ATCC 18188.</title>
        <authorList>
            <consortium name="The Broad Institute Genome Sequencing Platform"/>
            <consortium name="Broad Institute Genome Sequencing Center for Infectious Disease."/>
            <person name="Cuomo C."/>
            <person name="Klein B."/>
            <person name="Sullivan T."/>
            <person name="Heitman J."/>
            <person name="Young S."/>
            <person name="Zeng Q."/>
            <person name="Gargeya S."/>
            <person name="Alvarado L."/>
            <person name="Berlin A.M."/>
            <person name="Chapman S.B."/>
            <person name="Chen Z."/>
            <person name="Freedman E."/>
            <person name="Gellesch M."/>
            <person name="Goldberg J."/>
            <person name="Griggs A."/>
            <person name="Gujja S."/>
            <person name="Heilman E."/>
            <person name="Heiman D."/>
            <person name="Howarth C."/>
            <person name="Mehta T."/>
            <person name="Neiman D."/>
            <person name="Pearson M."/>
            <person name="Roberts A."/>
            <person name="Saif S."/>
            <person name="Shea T."/>
            <person name="Shenoy N."/>
            <person name="Sisk P."/>
            <person name="Stolte C."/>
            <person name="Sykes S."/>
            <person name="White J."/>
            <person name="Yandava C."/>
            <person name="Haas B."/>
            <person name="Nusbaum C."/>
            <person name="Birren B."/>
        </authorList>
    </citation>
    <scope>NUCLEOTIDE SEQUENCE</scope>
    <source>
        <strain evidence="1">ATCC 18188</strain>
    </source>
</reference>
<dbReference type="AlphaFoldDB" id="A0A0J9EQR1"/>
<name>A0A0J9EQR1_AJEDA</name>
<evidence type="ECO:0000313" key="1">
    <source>
        <dbReference type="EMBL" id="KMW68608.1"/>
    </source>
</evidence>
<dbReference type="Proteomes" id="UP000007802">
    <property type="component" value="Unassembled WGS sequence"/>
</dbReference>
<sequence length="60" mass="6537">MAVREAENELNADTLTGRITTAVREAEEGVTMRAELSQLIDTVFTFNLAFFAVMEIAAAS</sequence>
<protein>
    <submittedName>
        <fullName evidence="1">Uncharacterized protein</fullName>
    </submittedName>
</protein>